<dbReference type="SUPFAM" id="SSF53300">
    <property type="entry name" value="vWA-like"/>
    <property type="match status" value="2"/>
</dbReference>
<dbReference type="PROSITE" id="PS50234">
    <property type="entry name" value="VWFA"/>
    <property type="match status" value="2"/>
</dbReference>
<dbReference type="EnsemblMetazoa" id="CLYHEMT013775.4">
    <property type="protein sequence ID" value="CLYHEMP013775.4"/>
    <property type="gene ID" value="CLYHEMG013775"/>
</dbReference>
<evidence type="ECO:0000313" key="3">
    <source>
        <dbReference type="Proteomes" id="UP000594262"/>
    </source>
</evidence>
<dbReference type="AlphaFoldDB" id="A0A7M5WVJ2"/>
<evidence type="ECO:0000313" key="2">
    <source>
        <dbReference type="EnsemblMetazoa" id="CLYHEMP013775.4"/>
    </source>
</evidence>
<dbReference type="Proteomes" id="UP000594262">
    <property type="component" value="Unplaced"/>
</dbReference>
<dbReference type="Gene3D" id="3.40.50.410">
    <property type="entry name" value="von Willebrand factor, type A domain"/>
    <property type="match status" value="2"/>
</dbReference>
<dbReference type="Pfam" id="PF00092">
    <property type="entry name" value="VWA"/>
    <property type="match status" value="2"/>
</dbReference>
<dbReference type="PANTHER" id="PTHR24020">
    <property type="entry name" value="COLLAGEN ALPHA"/>
    <property type="match status" value="1"/>
</dbReference>
<dbReference type="PANTHER" id="PTHR24020:SF20">
    <property type="entry name" value="PH DOMAIN-CONTAINING PROTEIN"/>
    <property type="match status" value="1"/>
</dbReference>
<name>A0A7M5WVJ2_9CNID</name>
<dbReference type="InterPro" id="IPR002035">
    <property type="entry name" value="VWF_A"/>
</dbReference>
<accession>A0A7M5WVJ2</accession>
<dbReference type="InterPro" id="IPR050525">
    <property type="entry name" value="ECM_Assembly_Org"/>
</dbReference>
<feature type="domain" description="VWFA" evidence="1">
    <location>
        <begin position="123"/>
        <end position="260"/>
    </location>
</feature>
<evidence type="ECO:0000259" key="1">
    <source>
        <dbReference type="PROSITE" id="PS50234"/>
    </source>
</evidence>
<dbReference type="InterPro" id="IPR036465">
    <property type="entry name" value="vWFA_dom_sf"/>
</dbReference>
<feature type="domain" description="VWFA" evidence="1">
    <location>
        <begin position="1"/>
        <end position="102"/>
    </location>
</feature>
<dbReference type="SMART" id="SM00327">
    <property type="entry name" value="VWA"/>
    <property type="match status" value="1"/>
</dbReference>
<sequence length="260" mass="27770">TRIDKALRLTQSQMFSIANGGRPGVSKIVIVLTDGSQTQDVGAEDPGNVAEELRSMGYKVLAVGIGSGVNSTELAHITGNKANVYSAVTFDELISQDFLGTVNKAGCDEAKKEVKPLCEVKVDVGFVLDSSGSLRNDYDKEKNFLKALAATFGVSEDGARAGVVTFSYDTEHSIKLNDHYDLFSFSDAVDKIPLMGHTTRIDKALRLTQSQMFSIANGGRPGVSKIVIVLTDGSQTQDVGAEDPGNVAEELRSMGYKVLA</sequence>
<proteinExistence type="predicted"/>
<protein>
    <recommendedName>
        <fullName evidence="1">VWFA domain-containing protein</fullName>
    </recommendedName>
</protein>
<keyword evidence="3" id="KW-1185">Reference proteome</keyword>
<dbReference type="OrthoDB" id="5978196at2759"/>
<organism evidence="2 3">
    <name type="scientific">Clytia hemisphaerica</name>
    <dbReference type="NCBI Taxonomy" id="252671"/>
    <lineage>
        <taxon>Eukaryota</taxon>
        <taxon>Metazoa</taxon>
        <taxon>Cnidaria</taxon>
        <taxon>Hydrozoa</taxon>
        <taxon>Hydroidolina</taxon>
        <taxon>Leptothecata</taxon>
        <taxon>Obeliida</taxon>
        <taxon>Clytiidae</taxon>
        <taxon>Clytia</taxon>
    </lineage>
</organism>
<reference evidence="2" key="1">
    <citation type="submission" date="2021-01" db="UniProtKB">
        <authorList>
            <consortium name="EnsemblMetazoa"/>
        </authorList>
    </citation>
    <scope>IDENTIFICATION</scope>
</reference>